<evidence type="ECO:0000256" key="1">
    <source>
        <dbReference type="ARBA" id="ARBA00004123"/>
    </source>
</evidence>
<dbReference type="PANTHER" id="PTHR31190">
    <property type="entry name" value="DNA-BINDING DOMAIN"/>
    <property type="match status" value="1"/>
</dbReference>
<comment type="subcellular location">
    <subcellularLocation>
        <location evidence="1">Nucleus</location>
    </subcellularLocation>
</comment>
<comment type="caution">
    <text evidence="8">The sequence shown here is derived from an EMBL/GenBank/DDBJ whole genome shotgun (WGS) entry which is preliminary data.</text>
</comment>
<dbReference type="PRINTS" id="PR00367">
    <property type="entry name" value="ETHRSPELEMNT"/>
</dbReference>
<dbReference type="InterPro" id="IPR044808">
    <property type="entry name" value="ERF_plant"/>
</dbReference>
<sequence>MSTTISCDFSSFESVQHYFLQNDPDNILISTNTYNSFQSPSGSNDLHKSPTCEEEVSTKARVVNVPPTWKHYRGVRRRPWGRFAAEIRDPKKNGARVWLGTYDTEEEAGLAYDRAAFKMRGQKAKLNFPHLVGSDTTSEPMRVVAATKRIVVEPCSDQCLGTNKRKNVMNLLNRIPPFGGLYDQTNLTIDRAWYKGSNS</sequence>
<keyword evidence="4" id="KW-0804">Transcription</keyword>
<dbReference type="SMART" id="SM00380">
    <property type="entry name" value="AP2"/>
    <property type="match status" value="1"/>
</dbReference>
<keyword evidence="9" id="KW-1185">Reference proteome</keyword>
<evidence type="ECO:0000256" key="2">
    <source>
        <dbReference type="ARBA" id="ARBA00023015"/>
    </source>
</evidence>
<feature type="domain" description="AP2/ERF" evidence="7">
    <location>
        <begin position="71"/>
        <end position="129"/>
    </location>
</feature>
<dbReference type="AlphaFoldDB" id="A0AAV1W9N5"/>
<dbReference type="InterPro" id="IPR001471">
    <property type="entry name" value="AP2/ERF_dom"/>
</dbReference>
<dbReference type="CDD" id="cd00018">
    <property type="entry name" value="AP2"/>
    <property type="match status" value="1"/>
</dbReference>
<dbReference type="Proteomes" id="UP001497480">
    <property type="component" value="Unassembled WGS sequence"/>
</dbReference>
<dbReference type="GO" id="GO:0003700">
    <property type="term" value="F:DNA-binding transcription factor activity"/>
    <property type="evidence" value="ECO:0007669"/>
    <property type="project" value="InterPro"/>
</dbReference>
<dbReference type="SUPFAM" id="SSF54171">
    <property type="entry name" value="DNA-binding domain"/>
    <property type="match status" value="1"/>
</dbReference>
<evidence type="ECO:0000256" key="6">
    <source>
        <dbReference type="ARBA" id="ARBA00024343"/>
    </source>
</evidence>
<dbReference type="EMBL" id="CAXHTB010000005">
    <property type="protein sequence ID" value="CAL0305945.1"/>
    <property type="molecule type" value="Genomic_DNA"/>
</dbReference>
<name>A0AAV1W9N5_LUPLU</name>
<evidence type="ECO:0000313" key="9">
    <source>
        <dbReference type="Proteomes" id="UP001497480"/>
    </source>
</evidence>
<accession>A0AAV1W9N5</accession>
<dbReference type="GO" id="GO:0003677">
    <property type="term" value="F:DNA binding"/>
    <property type="evidence" value="ECO:0007669"/>
    <property type="project" value="UniProtKB-KW"/>
</dbReference>
<dbReference type="FunFam" id="3.30.730.10:FF:000001">
    <property type="entry name" value="Ethylene-responsive transcription factor 2"/>
    <property type="match status" value="1"/>
</dbReference>
<dbReference type="InterPro" id="IPR036955">
    <property type="entry name" value="AP2/ERF_dom_sf"/>
</dbReference>
<evidence type="ECO:0000256" key="3">
    <source>
        <dbReference type="ARBA" id="ARBA00023125"/>
    </source>
</evidence>
<keyword evidence="3" id="KW-0238">DNA-binding</keyword>
<dbReference type="InterPro" id="IPR016177">
    <property type="entry name" value="DNA-bd_dom_sf"/>
</dbReference>
<proteinExistence type="inferred from homology"/>
<evidence type="ECO:0000256" key="5">
    <source>
        <dbReference type="ARBA" id="ARBA00023242"/>
    </source>
</evidence>
<evidence type="ECO:0000259" key="7">
    <source>
        <dbReference type="PROSITE" id="PS51032"/>
    </source>
</evidence>
<dbReference type="PROSITE" id="PS51032">
    <property type="entry name" value="AP2_ERF"/>
    <property type="match status" value="1"/>
</dbReference>
<dbReference type="PANTHER" id="PTHR31190:SF274">
    <property type="entry name" value="ETHYLENE-RESPONSIVE TRANSCRIPTION FACTOR 13"/>
    <property type="match status" value="1"/>
</dbReference>
<reference evidence="8 9" key="1">
    <citation type="submission" date="2024-03" db="EMBL/GenBank/DDBJ databases">
        <authorList>
            <person name="Martinez-Hernandez J."/>
        </authorList>
    </citation>
    <scope>NUCLEOTIDE SEQUENCE [LARGE SCALE GENOMIC DNA]</scope>
</reference>
<dbReference type="GO" id="GO:0009873">
    <property type="term" value="P:ethylene-activated signaling pathway"/>
    <property type="evidence" value="ECO:0007669"/>
    <property type="project" value="InterPro"/>
</dbReference>
<evidence type="ECO:0000256" key="4">
    <source>
        <dbReference type="ARBA" id="ARBA00023163"/>
    </source>
</evidence>
<dbReference type="GO" id="GO:0005634">
    <property type="term" value="C:nucleus"/>
    <property type="evidence" value="ECO:0007669"/>
    <property type="project" value="UniProtKB-SubCell"/>
</dbReference>
<keyword evidence="2" id="KW-0805">Transcription regulation</keyword>
<dbReference type="Gene3D" id="3.30.730.10">
    <property type="entry name" value="AP2/ERF domain"/>
    <property type="match status" value="1"/>
</dbReference>
<comment type="similarity">
    <text evidence="6">Belongs to the AP2/ERF transcription factor family. ERF subfamily.</text>
</comment>
<gene>
    <name evidence="8" type="ORF">LLUT_LOCUS7005</name>
</gene>
<keyword evidence="5" id="KW-0539">Nucleus</keyword>
<evidence type="ECO:0000313" key="8">
    <source>
        <dbReference type="EMBL" id="CAL0305945.1"/>
    </source>
</evidence>
<protein>
    <recommendedName>
        <fullName evidence="7">AP2/ERF domain-containing protein</fullName>
    </recommendedName>
</protein>
<organism evidence="8 9">
    <name type="scientific">Lupinus luteus</name>
    <name type="common">European yellow lupine</name>
    <dbReference type="NCBI Taxonomy" id="3873"/>
    <lineage>
        <taxon>Eukaryota</taxon>
        <taxon>Viridiplantae</taxon>
        <taxon>Streptophyta</taxon>
        <taxon>Embryophyta</taxon>
        <taxon>Tracheophyta</taxon>
        <taxon>Spermatophyta</taxon>
        <taxon>Magnoliopsida</taxon>
        <taxon>eudicotyledons</taxon>
        <taxon>Gunneridae</taxon>
        <taxon>Pentapetalae</taxon>
        <taxon>rosids</taxon>
        <taxon>fabids</taxon>
        <taxon>Fabales</taxon>
        <taxon>Fabaceae</taxon>
        <taxon>Papilionoideae</taxon>
        <taxon>50 kb inversion clade</taxon>
        <taxon>genistoids sensu lato</taxon>
        <taxon>core genistoids</taxon>
        <taxon>Genisteae</taxon>
        <taxon>Lupinus</taxon>
    </lineage>
</organism>
<dbReference type="Pfam" id="PF00847">
    <property type="entry name" value="AP2"/>
    <property type="match status" value="1"/>
</dbReference>